<evidence type="ECO:0000313" key="1">
    <source>
        <dbReference type="EMBL" id="PZP42686.1"/>
    </source>
</evidence>
<name>A0A2W5GAU8_9SPHI</name>
<comment type="caution">
    <text evidence="1">The sequence shown here is derived from an EMBL/GenBank/DDBJ whole genome shotgun (WGS) entry which is preliminary data.</text>
</comment>
<protein>
    <recommendedName>
        <fullName evidence="3">SMI1/KNR4 family protein</fullName>
    </recommendedName>
</protein>
<dbReference type="AlphaFoldDB" id="A0A2W5GAU8"/>
<proteinExistence type="predicted"/>
<evidence type="ECO:0000313" key="2">
    <source>
        <dbReference type="Proteomes" id="UP000249645"/>
    </source>
</evidence>
<evidence type="ECO:0008006" key="3">
    <source>
        <dbReference type="Google" id="ProtNLM"/>
    </source>
</evidence>
<dbReference type="EMBL" id="QFOI01000417">
    <property type="protein sequence ID" value="PZP42686.1"/>
    <property type="molecule type" value="Genomic_DNA"/>
</dbReference>
<organism evidence="1 2">
    <name type="scientific">Pseudopedobacter saltans</name>
    <dbReference type="NCBI Taxonomy" id="151895"/>
    <lineage>
        <taxon>Bacteria</taxon>
        <taxon>Pseudomonadati</taxon>
        <taxon>Bacteroidota</taxon>
        <taxon>Sphingobacteriia</taxon>
        <taxon>Sphingobacteriales</taxon>
        <taxon>Sphingobacteriaceae</taxon>
        <taxon>Pseudopedobacter</taxon>
    </lineage>
</organism>
<accession>A0A2W5GAU8</accession>
<gene>
    <name evidence="1" type="ORF">DI598_16655</name>
</gene>
<reference evidence="1 2" key="1">
    <citation type="submission" date="2017-11" db="EMBL/GenBank/DDBJ databases">
        <title>Infants hospitalized years apart are colonized by the same room-sourced microbial strains.</title>
        <authorList>
            <person name="Brooks B."/>
            <person name="Olm M.R."/>
            <person name="Firek B.A."/>
            <person name="Baker R."/>
            <person name="Thomas B.C."/>
            <person name="Morowitz M.J."/>
            <person name="Banfield J.F."/>
        </authorList>
    </citation>
    <scope>NUCLEOTIDE SEQUENCE [LARGE SCALE GENOMIC DNA]</scope>
    <source>
        <strain evidence="1">S2_009_000_R2_76</strain>
    </source>
</reference>
<sequence>MISQHLIERLEENGIAQNDIDTLNNFEPRDGFEFLSEHEQFGMEEYINSYADEYGLLIPILTDNNSNFICVTNNGYVCYLSHDEINLTPLFKNIANLINSVKQNPEAWDIQEMPASAFDFDDLPF</sequence>
<dbReference type="Proteomes" id="UP000249645">
    <property type="component" value="Unassembled WGS sequence"/>
</dbReference>